<dbReference type="Proteomes" id="UP000222788">
    <property type="component" value="Unassembled WGS sequence"/>
</dbReference>
<comment type="caution">
    <text evidence="1">The sequence shown here is derived from an EMBL/GenBank/DDBJ whole genome shotgun (WGS) entry which is preliminary data.</text>
</comment>
<evidence type="ECO:0000313" key="2">
    <source>
        <dbReference type="Proteomes" id="UP000222788"/>
    </source>
</evidence>
<reference evidence="1 2" key="1">
    <citation type="journal article" date="2013" name="Fungal Biol.">
        <title>Analysis of microsatellite markers in the genome of the plant pathogen Ceratocystis fimbriata.</title>
        <authorList>
            <person name="Simpson M.C."/>
            <person name="Wilken P.M."/>
            <person name="Coetzee M.P."/>
            <person name="Wingfield M.J."/>
            <person name="Wingfield B.D."/>
        </authorList>
    </citation>
    <scope>NUCLEOTIDE SEQUENCE [LARGE SCALE GENOMIC DNA]</scope>
    <source>
        <strain evidence="1 2">CBS 114723</strain>
    </source>
</reference>
<dbReference type="EMBL" id="APWK03000075">
    <property type="protein sequence ID" value="PHH52165.1"/>
    <property type="molecule type" value="Genomic_DNA"/>
</dbReference>
<name>A0A2C5X144_9PEZI</name>
<gene>
    <name evidence="1" type="ORF">CFIMG_003497RA</name>
</gene>
<accession>A0A2C5X144</accession>
<evidence type="ECO:0000313" key="1">
    <source>
        <dbReference type="EMBL" id="PHH52165.1"/>
    </source>
</evidence>
<keyword evidence="2" id="KW-1185">Reference proteome</keyword>
<proteinExistence type="predicted"/>
<dbReference type="AlphaFoldDB" id="A0A2C5X144"/>
<reference evidence="1 2" key="2">
    <citation type="journal article" date="2013" name="IMA Fungus">
        <title>IMA Genome-F 1: Ceratocystis fimbriata: Draft nuclear genome sequence for the plant pathogen, Ceratocystis fimbriata.</title>
        <authorList>
            <person name="Wilken P.M."/>
            <person name="Steenkamp E.T."/>
            <person name="Wingfield M.J."/>
            <person name="de Beer Z.W."/>
            <person name="Wingfield B.D."/>
        </authorList>
    </citation>
    <scope>NUCLEOTIDE SEQUENCE [LARGE SCALE GENOMIC DNA]</scope>
    <source>
        <strain evidence="1 2">CBS 114723</strain>
    </source>
</reference>
<protein>
    <submittedName>
        <fullName evidence="1">Uncharacterized protein</fullName>
    </submittedName>
</protein>
<organism evidence="1 2">
    <name type="scientific">Ceratocystis fimbriata CBS 114723</name>
    <dbReference type="NCBI Taxonomy" id="1035309"/>
    <lineage>
        <taxon>Eukaryota</taxon>
        <taxon>Fungi</taxon>
        <taxon>Dikarya</taxon>
        <taxon>Ascomycota</taxon>
        <taxon>Pezizomycotina</taxon>
        <taxon>Sordariomycetes</taxon>
        <taxon>Hypocreomycetidae</taxon>
        <taxon>Microascales</taxon>
        <taxon>Ceratocystidaceae</taxon>
        <taxon>Ceratocystis</taxon>
    </lineage>
</organism>
<sequence>MQQGEWHCFSIHKFTCNGIGKGSQGPLRFPGSGNVNLDDSNLDWLTSCGGEGLNMDLGIQF</sequence>